<evidence type="ECO:0000256" key="1">
    <source>
        <dbReference type="ARBA" id="ARBA00001526"/>
    </source>
</evidence>
<dbReference type="GO" id="GO:0046677">
    <property type="term" value="P:response to antibiotic"/>
    <property type="evidence" value="ECO:0007669"/>
    <property type="project" value="UniProtKB-KW"/>
</dbReference>
<evidence type="ECO:0000256" key="4">
    <source>
        <dbReference type="ARBA" id="ARBA00005250"/>
    </source>
</evidence>
<dbReference type="GO" id="GO:0008270">
    <property type="term" value="F:zinc ion binding"/>
    <property type="evidence" value="ECO:0007669"/>
    <property type="project" value="InterPro"/>
</dbReference>
<evidence type="ECO:0000256" key="12">
    <source>
        <dbReference type="ARBA" id="ARBA00023251"/>
    </source>
</evidence>
<dbReference type="AlphaFoldDB" id="A0A6N4WZK0"/>
<keyword evidence="7" id="KW-0479">Metal-binding</keyword>
<dbReference type="InterPro" id="IPR058199">
    <property type="entry name" value="BlaB//VIM/IMP-1"/>
</dbReference>
<name>A0A6N4WZK0_9FLAO</name>
<reference evidence="14 15" key="1">
    <citation type="submission" date="2020-01" db="EMBL/GenBank/DDBJ databases">
        <authorList>
            <person name="Rodrigo-Torres L."/>
            <person name="Arahal R. D."/>
            <person name="Lucena T."/>
        </authorList>
    </citation>
    <scope>NUCLEOTIDE SEQUENCE [LARGE SCALE GENOMIC DNA]</scope>
    <source>
        <strain evidence="14 15">CECT 9293</strain>
    </source>
</reference>
<dbReference type="PROSITE" id="PS00744">
    <property type="entry name" value="BETA_LACTAMASE_B_2"/>
    <property type="match status" value="1"/>
</dbReference>
<dbReference type="NCBIfam" id="NF033088">
    <property type="entry name" value="bla_subclass_B1"/>
    <property type="match status" value="1"/>
</dbReference>
<dbReference type="GO" id="GO:0008800">
    <property type="term" value="F:beta-lactamase activity"/>
    <property type="evidence" value="ECO:0007669"/>
    <property type="project" value="UniProtKB-EC"/>
</dbReference>
<proteinExistence type="inferred from homology"/>
<comment type="similarity">
    <text evidence="4">Belongs to the metallo-beta-lactamase superfamily. Class-B beta-lactamase family.</text>
</comment>
<evidence type="ECO:0000256" key="11">
    <source>
        <dbReference type="ARBA" id="ARBA00022833"/>
    </source>
</evidence>
<evidence type="ECO:0000256" key="5">
    <source>
        <dbReference type="ARBA" id="ARBA00011245"/>
    </source>
</evidence>
<dbReference type="EC" id="3.5.2.6" evidence="6"/>
<evidence type="ECO:0000313" key="15">
    <source>
        <dbReference type="Proteomes" id="UP000445144"/>
    </source>
</evidence>
<dbReference type="SUPFAM" id="SSF56281">
    <property type="entry name" value="Metallo-hydrolase/oxidoreductase"/>
    <property type="match status" value="1"/>
</dbReference>
<dbReference type="InterPro" id="IPR001018">
    <property type="entry name" value="Beta-lactamase_class-B_CS"/>
</dbReference>
<dbReference type="NCBIfam" id="NF012229">
    <property type="entry name" value="bla_class_B_core"/>
    <property type="match status" value="1"/>
</dbReference>
<keyword evidence="10 14" id="KW-0378">Hydrolase</keyword>
<comment type="catalytic activity">
    <reaction evidence="1">
        <text>a beta-lactam + H2O = a substituted beta-amino acid</text>
        <dbReference type="Rhea" id="RHEA:20401"/>
        <dbReference type="ChEBI" id="CHEBI:15377"/>
        <dbReference type="ChEBI" id="CHEBI:35627"/>
        <dbReference type="ChEBI" id="CHEBI:140347"/>
        <dbReference type="EC" id="3.5.2.6"/>
    </reaction>
</comment>
<keyword evidence="9" id="KW-0574">Periplasm</keyword>
<protein>
    <recommendedName>
        <fullName evidence="6">beta-lactamase</fullName>
        <ecNumber evidence="6">3.5.2.6</ecNumber>
    </recommendedName>
</protein>
<accession>A0A6N4WZK0</accession>
<dbReference type="Pfam" id="PF00753">
    <property type="entry name" value="Lactamase_B"/>
    <property type="match status" value="1"/>
</dbReference>
<dbReference type="InterPro" id="IPR036866">
    <property type="entry name" value="RibonucZ/Hydroxyglut_hydro"/>
</dbReference>
<dbReference type="InterPro" id="IPR001279">
    <property type="entry name" value="Metallo-B-lactamas"/>
</dbReference>
<keyword evidence="11" id="KW-0862">Zinc</keyword>
<dbReference type="RefSeq" id="WP_162031282.1">
    <property type="nucleotide sequence ID" value="NZ_CACVBR010000002.1"/>
</dbReference>
<evidence type="ECO:0000256" key="2">
    <source>
        <dbReference type="ARBA" id="ARBA00001947"/>
    </source>
</evidence>
<evidence type="ECO:0000256" key="9">
    <source>
        <dbReference type="ARBA" id="ARBA00022764"/>
    </source>
</evidence>
<keyword evidence="15" id="KW-1185">Reference proteome</keyword>
<feature type="domain" description="Metallo-beta-lactamase" evidence="13">
    <location>
        <begin position="63"/>
        <end position="232"/>
    </location>
</feature>
<comment type="cofactor">
    <cofactor evidence="2">
        <name>Zn(2+)</name>
        <dbReference type="ChEBI" id="CHEBI:29105"/>
    </cofactor>
</comment>
<dbReference type="Gene3D" id="3.60.15.10">
    <property type="entry name" value="Ribonuclease Z/Hydroxyacylglutathione hydrolase-like"/>
    <property type="match status" value="1"/>
</dbReference>
<dbReference type="SMART" id="SM00849">
    <property type="entry name" value="Lactamase_B"/>
    <property type="match status" value="1"/>
</dbReference>
<comment type="subcellular location">
    <subcellularLocation>
        <location evidence="3">Periplasm</location>
    </subcellularLocation>
</comment>
<dbReference type="InterPro" id="IPR050855">
    <property type="entry name" value="NDM-1-like"/>
</dbReference>
<evidence type="ECO:0000256" key="3">
    <source>
        <dbReference type="ARBA" id="ARBA00004418"/>
    </source>
</evidence>
<dbReference type="PANTHER" id="PTHR42951">
    <property type="entry name" value="METALLO-BETA-LACTAMASE DOMAIN-CONTAINING"/>
    <property type="match status" value="1"/>
</dbReference>
<keyword evidence="12" id="KW-0046">Antibiotic resistance</keyword>
<sequence length="250" mass="28323">MKPIHFILCLGLLLNLNCSSHESKPDKEPKVLFKSDDLIIRQLSDHVYQHISYYRSETYGTVTCNGMIVEENGNVVIFDTPVDDKSSGELIYWIKNSLHSKINAVIPTHFHEDCLGGLKEFNKNNIPSYANAKTIEFAKKRGFNVPNHSFNNELVLNIGNQKVYAKFYGEGHTRDNVIGYYPKEDIMFGGCLIKEVDALKGNLEDANVKAWPETIRKLKSQYPDVKIVIPGHGKIGGKELLDYTITLFTE</sequence>
<evidence type="ECO:0000256" key="7">
    <source>
        <dbReference type="ARBA" id="ARBA00022723"/>
    </source>
</evidence>
<dbReference type="Proteomes" id="UP000445144">
    <property type="component" value="Unassembled WGS sequence"/>
</dbReference>
<dbReference type="CDD" id="cd16302">
    <property type="entry name" value="CcrA-like_MBL-B1"/>
    <property type="match status" value="1"/>
</dbReference>
<dbReference type="GO" id="GO:0042597">
    <property type="term" value="C:periplasmic space"/>
    <property type="evidence" value="ECO:0007669"/>
    <property type="project" value="UniProtKB-SubCell"/>
</dbReference>
<evidence type="ECO:0000313" key="14">
    <source>
        <dbReference type="EMBL" id="CAA7193912.1"/>
    </source>
</evidence>
<dbReference type="EMBL" id="CACVBR010000002">
    <property type="protein sequence ID" value="CAA7193912.1"/>
    <property type="molecule type" value="Genomic_DNA"/>
</dbReference>
<gene>
    <name evidence="14" type="primary">ccrA</name>
    <name evidence="14" type="ORF">CHRY9293_00291</name>
</gene>
<dbReference type="GO" id="GO:0017001">
    <property type="term" value="P:antibiotic catabolic process"/>
    <property type="evidence" value="ECO:0007669"/>
    <property type="project" value="InterPro"/>
</dbReference>
<evidence type="ECO:0000256" key="6">
    <source>
        <dbReference type="ARBA" id="ARBA00012865"/>
    </source>
</evidence>
<comment type="subunit">
    <text evidence="5">Monomer.</text>
</comment>
<evidence type="ECO:0000256" key="10">
    <source>
        <dbReference type="ARBA" id="ARBA00022801"/>
    </source>
</evidence>
<evidence type="ECO:0000256" key="8">
    <source>
        <dbReference type="ARBA" id="ARBA00022729"/>
    </source>
</evidence>
<dbReference type="PANTHER" id="PTHR42951:SF4">
    <property type="entry name" value="ACYL-COENZYME A THIOESTERASE MBLAC2"/>
    <property type="match status" value="1"/>
</dbReference>
<organism evidence="14 15">
    <name type="scientific">Chryseobacterium potabilaquae</name>
    <dbReference type="NCBI Taxonomy" id="2675057"/>
    <lineage>
        <taxon>Bacteria</taxon>
        <taxon>Pseudomonadati</taxon>
        <taxon>Bacteroidota</taxon>
        <taxon>Flavobacteriia</taxon>
        <taxon>Flavobacteriales</taxon>
        <taxon>Weeksellaceae</taxon>
        <taxon>Chryseobacterium group</taxon>
        <taxon>Chryseobacterium</taxon>
    </lineage>
</organism>
<evidence type="ECO:0000259" key="13">
    <source>
        <dbReference type="SMART" id="SM00849"/>
    </source>
</evidence>
<keyword evidence="8" id="KW-0732">Signal</keyword>